<feature type="compositionally biased region" description="Polar residues" evidence="5">
    <location>
        <begin position="1032"/>
        <end position="1064"/>
    </location>
</feature>
<feature type="compositionally biased region" description="Acidic residues" evidence="5">
    <location>
        <begin position="204"/>
        <end position="224"/>
    </location>
</feature>
<keyword evidence="8" id="KW-1185">Reference proteome</keyword>
<feature type="compositionally biased region" description="Basic and acidic residues" evidence="5">
    <location>
        <begin position="1006"/>
        <end position="1021"/>
    </location>
</feature>
<dbReference type="PROSITE" id="PS01359">
    <property type="entry name" value="ZF_PHD_1"/>
    <property type="match status" value="1"/>
</dbReference>
<organism evidence="7 8">
    <name type="scientific">Parthenolecanium corni</name>
    <dbReference type="NCBI Taxonomy" id="536013"/>
    <lineage>
        <taxon>Eukaryota</taxon>
        <taxon>Metazoa</taxon>
        <taxon>Ecdysozoa</taxon>
        <taxon>Arthropoda</taxon>
        <taxon>Hexapoda</taxon>
        <taxon>Insecta</taxon>
        <taxon>Pterygota</taxon>
        <taxon>Neoptera</taxon>
        <taxon>Paraneoptera</taxon>
        <taxon>Hemiptera</taxon>
        <taxon>Sternorrhyncha</taxon>
        <taxon>Coccoidea</taxon>
        <taxon>Coccidae</taxon>
        <taxon>Parthenolecanium</taxon>
    </lineage>
</organism>
<feature type="compositionally biased region" description="Low complexity" evidence="5">
    <location>
        <begin position="1658"/>
        <end position="1677"/>
    </location>
</feature>
<feature type="compositionally biased region" description="Basic and acidic residues" evidence="5">
    <location>
        <begin position="3022"/>
        <end position="3033"/>
    </location>
</feature>
<evidence type="ECO:0000313" key="8">
    <source>
        <dbReference type="Proteomes" id="UP001367676"/>
    </source>
</evidence>
<feature type="compositionally biased region" description="Polar residues" evidence="5">
    <location>
        <begin position="840"/>
        <end position="855"/>
    </location>
</feature>
<dbReference type="InterPro" id="IPR019787">
    <property type="entry name" value="Znf_PHD-finger"/>
</dbReference>
<feature type="compositionally biased region" description="Acidic residues" evidence="5">
    <location>
        <begin position="1729"/>
        <end position="1749"/>
    </location>
</feature>
<evidence type="ECO:0000313" key="7">
    <source>
        <dbReference type="EMBL" id="KAK7574102.1"/>
    </source>
</evidence>
<feature type="compositionally biased region" description="Acidic residues" evidence="5">
    <location>
        <begin position="2229"/>
        <end position="2240"/>
    </location>
</feature>
<feature type="compositionally biased region" description="Low complexity" evidence="5">
    <location>
        <begin position="2807"/>
        <end position="2827"/>
    </location>
</feature>
<feature type="compositionally biased region" description="Low complexity" evidence="5">
    <location>
        <begin position="2997"/>
        <end position="3008"/>
    </location>
</feature>
<evidence type="ECO:0000256" key="4">
    <source>
        <dbReference type="PROSITE-ProRule" id="PRU00146"/>
    </source>
</evidence>
<feature type="compositionally biased region" description="Acidic residues" evidence="5">
    <location>
        <begin position="1760"/>
        <end position="1770"/>
    </location>
</feature>
<feature type="compositionally biased region" description="Pro residues" evidence="5">
    <location>
        <begin position="2915"/>
        <end position="2928"/>
    </location>
</feature>
<feature type="compositionally biased region" description="Basic residues" evidence="5">
    <location>
        <begin position="2154"/>
        <end position="2163"/>
    </location>
</feature>
<feature type="region of interest" description="Disordered" evidence="5">
    <location>
        <begin position="576"/>
        <end position="604"/>
    </location>
</feature>
<feature type="compositionally biased region" description="Polar residues" evidence="5">
    <location>
        <begin position="629"/>
        <end position="638"/>
    </location>
</feature>
<feature type="compositionally biased region" description="Basic and acidic residues" evidence="5">
    <location>
        <begin position="1782"/>
        <end position="1791"/>
    </location>
</feature>
<evidence type="ECO:0000256" key="5">
    <source>
        <dbReference type="SAM" id="MobiDB-lite"/>
    </source>
</evidence>
<dbReference type="Gene3D" id="2.30.30.1150">
    <property type="match status" value="1"/>
</dbReference>
<keyword evidence="3" id="KW-0862">Zinc</keyword>
<feature type="compositionally biased region" description="Basic residues" evidence="5">
    <location>
        <begin position="2116"/>
        <end position="2125"/>
    </location>
</feature>
<feature type="compositionally biased region" description="Acidic residues" evidence="5">
    <location>
        <begin position="2001"/>
        <end position="2012"/>
    </location>
</feature>
<keyword evidence="2 4" id="KW-0863">Zinc-finger</keyword>
<dbReference type="SUPFAM" id="SSF57903">
    <property type="entry name" value="FYVE/PHD zinc finger"/>
    <property type="match status" value="1"/>
</dbReference>
<keyword evidence="1" id="KW-0479">Metal-binding</keyword>
<feature type="compositionally biased region" description="Low complexity" evidence="5">
    <location>
        <begin position="1897"/>
        <end position="1915"/>
    </location>
</feature>
<dbReference type="InterPro" id="IPR011011">
    <property type="entry name" value="Znf_FYVE_PHD"/>
</dbReference>
<feature type="compositionally biased region" description="Basic and acidic residues" evidence="5">
    <location>
        <begin position="1272"/>
        <end position="1299"/>
    </location>
</feature>
<dbReference type="Proteomes" id="UP001367676">
    <property type="component" value="Unassembled WGS sequence"/>
</dbReference>
<feature type="region of interest" description="Disordered" evidence="5">
    <location>
        <begin position="1892"/>
        <end position="1926"/>
    </location>
</feature>
<feature type="compositionally biased region" description="Pro residues" evidence="5">
    <location>
        <begin position="2515"/>
        <end position="2524"/>
    </location>
</feature>
<feature type="compositionally biased region" description="Basic and acidic residues" evidence="5">
    <location>
        <begin position="225"/>
        <end position="236"/>
    </location>
</feature>
<dbReference type="InterPro" id="IPR019786">
    <property type="entry name" value="Zinc_finger_PHD-type_CS"/>
</dbReference>
<feature type="compositionally biased region" description="Low complexity" evidence="5">
    <location>
        <begin position="824"/>
        <end position="833"/>
    </location>
</feature>
<name>A0AAN9TIE9_9HEMI</name>
<feature type="compositionally biased region" description="Basic and acidic residues" evidence="5">
    <location>
        <begin position="1366"/>
        <end position="1382"/>
    </location>
</feature>
<feature type="region of interest" description="Disordered" evidence="5">
    <location>
        <begin position="966"/>
        <end position="1129"/>
    </location>
</feature>
<feature type="region of interest" description="Disordered" evidence="5">
    <location>
        <begin position="2501"/>
        <end position="2869"/>
    </location>
</feature>
<feature type="compositionally biased region" description="Basic and acidic residues" evidence="5">
    <location>
        <begin position="505"/>
        <end position="514"/>
    </location>
</feature>
<feature type="compositionally biased region" description="Basic and acidic residues" evidence="5">
    <location>
        <begin position="2065"/>
        <end position="2079"/>
    </location>
</feature>
<dbReference type="SMART" id="SM00249">
    <property type="entry name" value="PHD"/>
    <property type="match status" value="1"/>
</dbReference>
<feature type="region of interest" description="Disordered" evidence="5">
    <location>
        <begin position="824"/>
        <end position="902"/>
    </location>
</feature>
<feature type="compositionally biased region" description="Pro residues" evidence="5">
    <location>
        <begin position="2795"/>
        <end position="2806"/>
    </location>
</feature>
<dbReference type="EMBL" id="JBBCAQ010000037">
    <property type="protein sequence ID" value="KAK7574102.1"/>
    <property type="molecule type" value="Genomic_DNA"/>
</dbReference>
<feature type="compositionally biased region" description="Basic and acidic residues" evidence="5">
    <location>
        <begin position="2316"/>
        <end position="2325"/>
    </location>
</feature>
<accession>A0AAN9TIE9</accession>
<feature type="compositionally biased region" description="Polar residues" evidence="5">
    <location>
        <begin position="992"/>
        <end position="1003"/>
    </location>
</feature>
<feature type="region of interest" description="Disordered" evidence="5">
    <location>
        <begin position="622"/>
        <end position="653"/>
    </location>
</feature>
<dbReference type="Pfam" id="PF00628">
    <property type="entry name" value="PHD"/>
    <property type="match status" value="1"/>
</dbReference>
<feature type="compositionally biased region" description="Basic and acidic residues" evidence="5">
    <location>
        <begin position="2164"/>
        <end position="2174"/>
    </location>
</feature>
<feature type="compositionally biased region" description="Basic and acidic residues" evidence="5">
    <location>
        <begin position="309"/>
        <end position="321"/>
    </location>
</feature>
<feature type="compositionally biased region" description="Polar residues" evidence="5">
    <location>
        <begin position="1181"/>
        <end position="1191"/>
    </location>
</feature>
<feature type="region of interest" description="Disordered" evidence="5">
    <location>
        <begin position="1160"/>
        <end position="1791"/>
    </location>
</feature>
<feature type="compositionally biased region" description="Pro residues" evidence="5">
    <location>
        <begin position="2622"/>
        <end position="2632"/>
    </location>
</feature>
<feature type="compositionally biased region" description="Low complexity" evidence="5">
    <location>
        <begin position="3034"/>
        <end position="3047"/>
    </location>
</feature>
<dbReference type="GO" id="GO:0042393">
    <property type="term" value="F:histone binding"/>
    <property type="evidence" value="ECO:0007669"/>
    <property type="project" value="TreeGrafter"/>
</dbReference>
<sequence>MAANEEQHNTSCILDPNFAVICSFFEKFSALCGVKQHTHKELQEMIDSVEEISPELIDLHIRLMRKARKNVNPDRWQRTLAKFCYVSLPDDCFELEQKGYKELDCSQKLRILVALIGSQFDYNVKFKTDINKLGIEDLRLSPFGTDKNGNNYWLHADQDLNLKIYKEDLEEEKWELIAKNRDEVEKLIEQLMKERDPNRKLDEIENDEEEEDEDEEKEEEEEEPEKQNISDEKPETETEQQPLIEPDLEKEPSSQPDVDNQAKITAPTKSEPVKSSAAPVEPSQQQLESTQQTQKPSEPVAQKPLCHSIKNESKKALKMEEGQPGLSSESALSIKVPFDLRRKIKFADPPVKPLNKESFVEHIKTLNSHDVMRPLLFDNGIQPATDADDSLKLKINQKFNAIKPTISNPRDLLFAKASKPGLKLEQILKSKLAQKLAANSPTASEAKDTAPTEVQAPILASPSKDATSVAFLIENQESAVETASSLALTNAAPLKRKLSSEEAGNEAKKTKPCEADDEDGEIEEPMMLVTGVGSGKACDTGNETDNEKKIEPAPLNNAITNQLTHKVDDILKKGESENGESASTSDETSHLPAAKSDTELTGEKKKPKLWTIDAICSSDSKETKRSDDISSFPNYSFNRDSKKSETSLFRSSGSGESYSIFNLAADSNEDHSMSMPTNFYFGCNNQNPCFLPSERSPVNNFKPPNKSHNVKDFVDDLEAKESSHSGVGEVPKFNVESLCSKTSVVNDIPITECVDIGSSNLTSAEVTGQLLNLNREFATSDKSEETLSLPVVADVSRVAELAPLENVCQTSEAKAADKISFESTAESSLAESESGGDFHSGTTHDTSPITESETATIEHESAISTGQAVFEPTDEVKQATESTSADVINENAEPIPNDEIQGSSCTREFEIEPALKAVEEPSETVQTDEKSCTPHKPVAAEPQIEAVNEETNEKTDVDGVCTKLDAVKSPHPVPRVEEKPATNEVFDEPMHQSDQPSSPTSITDIDETKPADGSVTDKREASLLAPLASSSVDSQIQDSNYSSVVEENSKQNVTNMPISCKSHNSSVEEDDVQSSSAKSAIETTELAEEPSAAVFSAETERQPELLIEAASRPEPQSTDEKLVTATETTVSESADCIEFTTEPALELPPGGVDAKIESKDLVPEDTEQLQKIQTDEKVESTARSSSPQTGLANDVVTLPTSDTPIKLPSKDEAANECYATAPPTHDGSRSDMQLEEKTISSPKDRTSAQLFRKEGGSEESEVDEPKVASLDDVDKAYVEKSENTDESKSATETTEKLTEVNESEPDANICLAQPPESTQEDQSVESAKVVAENEYVTESKPGAGKHQDSTSENDDGVDVEQSADFSQKKSEQADLTETKAESNESQPIISDDSQETVTPRPGPGRRKSRRTEASRLLEENGPASEESIESTPTKRTTRRSQVFVDADEDQGKGKSVKGGKSQSATPATESKRGGRGSQSVVTEKAATKEPAGKKGRGKASSEETKDAEDSEKAQPPIETDDTETPAAKQPVALKKKRGRAKKLSKEKVDEVESDDEKEGESVAKSNDEDTETQNEAALNGNDKNVGSAKKSEKVVKKRVTKRGWINEVDVKNIETPNKDGSPGIRQSRRIAQLKIKEQAEVKYVEPVTTPKKAAATQKSKPVSIKKVSSIKKNNTKSPNKKNKNKSNRDESEDEISEKTSISSKKKKKKNDPKKNFDITKAWKASSDSSSEEEDVEEDDHFEEDEEEIVINDASDHEFSPESDIDDDDEYTPVKRARTAHSKPSDEDKIERDDLSCQSCGTADQPEWILLCDACDEGWHASCLKPPILSIPEGDWFCPPCQHNKLITNLQKFLITFDKNVKKKANEDLRKKRLEFVDISFSNIIIDSQASHPVDAKATGTESDASGSTDDSSSSGDSEEEGVYQLRVRRQVNVSHRLNEYEELMNSAIQREDNIQIMDTGPVPEPEVGETPTMPNGDEHAPPQEQEVAEVGEDNEVRESAEDGNDEDPDENPADDKKVAPVILNLRNIRKRPPPLTKLDVSSEDDRYSDEDFKGSSADDRDEDDSGKSETDSDEAEYRSGRHGPVRRSTRARVARYDRDFINDNSDDDDDEEYGGKKKKKKKRKRYSESESDEEDETWGSRKKKKIARPSRSSRLFHKKRKRIRFEGDSDEDRKKSVKSRIKYGLDESEDEHPQRRTRGKKINYVENLGSDSEEEDSSQKKKGKKIVSDDDEYMEEDDDKNEQNAKVESSKSESEEDDESKSDADSIRENTPTDDLEGPPSMADSTKAVSPTQPAVEPKAALEEKTIAPEVSETASLKKDDKTKVHEKIPVAEEAVTKPSMPIESAKIVNQISPAPAQQSYGDIIQDDQKTVPTIVDANSSLKGMQTMTQSLGQVTAAAAAVYVPPTVVDPKHPPVPTSSGPVPVNFNEVGIRYEDADGEKFAPPIRVISPSKLYAMQEQKRSPLPPQFAAPPHVQQPMAGLPPSRMMIPHSMPNAMQMPVPLPMGSSPQMRHPLPNPLQPPQPRMGMSSNLPTPKPKPARKSRSKKQQEQERLEREAAMEAASRGGEEMMPLHRVKGVASLPSEMNMPRPPPHPQMPPFSTASAPPFMPYPNVQPQMRFPQQPPTQSPPSATPVSAPTAGGSSKRVKITPTRMSMASPQNMMRLQRPPGSAPMYRPPQGPETATSSANQTPHNDVGTNAPTVTKSPGKPEPTSVAPPTMKPEQYYLPMSTYPPSQMPRGQHRPEFTFVRNPMPPTGYRHPVSGAAPALTVTSSYSRMPHPYSGPSTAISGGTPLPHPLISGPPPIHHSSAIKPDAAAKAPPYTVPSSTPPAPPVSYPSPHLSTPPGPPSGSSKMTPPAHAPPTSTSPYQMLHVKQLPPTVVATMQSSTAPNLIYPPAPIYYTAPMMHTQYGHPCQPPLPPGSQPYPSVPSTQAPPTSSPGGGRPAPLPPTSIAYQPPPTSSPADLPPTSMQSAEYGVPTSQPSDFRYQPQPPPAAPTVSSAPALSAAGDGENRAYSQRAMTYDKEVEEERQQAAEQQQQPQTPTEESSGEFGGLVSYFSSQHEDDLDS</sequence>
<feature type="compositionally biased region" description="Pro residues" evidence="5">
    <location>
        <begin position="2946"/>
        <end position="2961"/>
    </location>
</feature>
<feature type="region of interest" description="Disordered" evidence="5">
    <location>
        <begin position="439"/>
        <end position="459"/>
    </location>
</feature>
<dbReference type="CDD" id="cd15543">
    <property type="entry name" value="PHD_RSF1"/>
    <property type="match status" value="1"/>
</dbReference>
<dbReference type="GO" id="GO:0045892">
    <property type="term" value="P:negative regulation of DNA-templated transcription"/>
    <property type="evidence" value="ECO:0007669"/>
    <property type="project" value="TreeGrafter"/>
</dbReference>
<feature type="region of interest" description="Disordered" evidence="5">
    <location>
        <begin position="198"/>
        <end position="330"/>
    </location>
</feature>
<feature type="domain" description="PHD-type" evidence="6">
    <location>
        <begin position="1793"/>
        <end position="1843"/>
    </location>
</feature>
<feature type="region of interest" description="Disordered" evidence="5">
    <location>
        <begin position="2913"/>
        <end position="3069"/>
    </location>
</feature>
<feature type="compositionally biased region" description="Basic residues" evidence="5">
    <location>
        <begin position="2080"/>
        <end position="2093"/>
    </location>
</feature>
<dbReference type="PROSITE" id="PS50016">
    <property type="entry name" value="ZF_PHD_2"/>
    <property type="match status" value="1"/>
</dbReference>
<feature type="compositionally biased region" description="Polar residues" evidence="5">
    <location>
        <begin position="2682"/>
        <end position="2705"/>
    </location>
</feature>
<protein>
    <recommendedName>
        <fullName evidence="6">PHD-type domain-containing protein</fullName>
    </recommendedName>
</protein>
<dbReference type="GO" id="GO:0008270">
    <property type="term" value="F:zinc ion binding"/>
    <property type="evidence" value="ECO:0007669"/>
    <property type="project" value="UniProtKB-KW"/>
</dbReference>
<feature type="compositionally biased region" description="Pro residues" evidence="5">
    <location>
        <begin position="2589"/>
        <end position="2598"/>
    </location>
</feature>
<dbReference type="InterPro" id="IPR028938">
    <property type="entry name" value="Rsf1-like"/>
</dbReference>
<feature type="compositionally biased region" description="Basic and acidic residues" evidence="5">
    <location>
        <begin position="2547"/>
        <end position="2559"/>
    </location>
</feature>
<evidence type="ECO:0000256" key="2">
    <source>
        <dbReference type="ARBA" id="ARBA00022771"/>
    </source>
</evidence>
<evidence type="ECO:0000256" key="3">
    <source>
        <dbReference type="ARBA" id="ARBA00022833"/>
    </source>
</evidence>
<feature type="compositionally biased region" description="Polar residues" evidence="5">
    <location>
        <begin position="2652"/>
        <end position="2663"/>
    </location>
</feature>
<feature type="compositionally biased region" description="Low complexity" evidence="5">
    <location>
        <begin position="1022"/>
        <end position="1031"/>
    </location>
</feature>
<dbReference type="PANTHER" id="PTHR14296:SF16">
    <property type="entry name" value="REMODELING AND SPACING FACTOR 1"/>
    <property type="match status" value="1"/>
</dbReference>
<feature type="region of interest" description="Disordered" evidence="5">
    <location>
        <begin position="1951"/>
        <end position="2325"/>
    </location>
</feature>
<feature type="compositionally biased region" description="Basic residues" evidence="5">
    <location>
        <begin position="1533"/>
        <end position="1542"/>
    </location>
</feature>
<feature type="region of interest" description="Disordered" evidence="5">
    <location>
        <begin position="496"/>
        <end position="522"/>
    </location>
</feature>
<reference evidence="7 8" key="1">
    <citation type="submission" date="2024-03" db="EMBL/GenBank/DDBJ databases">
        <title>Adaptation during the transition from Ophiocordyceps entomopathogen to insect associate is accompanied by gene loss and intensified selection.</title>
        <authorList>
            <person name="Ward C.M."/>
            <person name="Onetto C.A."/>
            <person name="Borneman A.R."/>
        </authorList>
    </citation>
    <scope>NUCLEOTIDE SEQUENCE [LARGE SCALE GENOMIC DNA]</scope>
    <source>
        <strain evidence="7">AWRI1</strain>
        <tissue evidence="7">Single Adult Female</tissue>
    </source>
</reference>
<feature type="compositionally biased region" description="Polar residues" evidence="5">
    <location>
        <begin position="2283"/>
        <end position="2293"/>
    </location>
</feature>
<evidence type="ECO:0000259" key="6">
    <source>
        <dbReference type="PROSITE" id="PS50016"/>
    </source>
</evidence>
<feature type="compositionally biased region" description="Low complexity" evidence="5">
    <location>
        <begin position="2850"/>
        <end position="2868"/>
    </location>
</feature>
<dbReference type="GO" id="GO:0031213">
    <property type="term" value="C:RSF complex"/>
    <property type="evidence" value="ECO:0007669"/>
    <property type="project" value="InterPro"/>
</dbReference>
<dbReference type="InterPro" id="IPR001965">
    <property type="entry name" value="Znf_PHD"/>
</dbReference>
<feature type="compositionally biased region" description="Basic and acidic residues" evidence="5">
    <location>
        <begin position="1634"/>
        <end position="1643"/>
    </location>
</feature>
<feature type="compositionally biased region" description="Basic and acidic residues" evidence="5">
    <location>
        <begin position="2241"/>
        <end position="2253"/>
    </location>
</feature>
<comment type="caution">
    <text evidence="7">The sequence shown here is derived from an EMBL/GenBank/DDBJ whole genome shotgun (WGS) entry which is preliminary data.</text>
</comment>
<feature type="compositionally biased region" description="Polar residues" evidence="5">
    <location>
        <begin position="1573"/>
        <end position="1584"/>
    </location>
</feature>
<feature type="compositionally biased region" description="Pro residues" evidence="5">
    <location>
        <begin position="2828"/>
        <end position="2849"/>
    </location>
</feature>
<dbReference type="PANTHER" id="PTHR14296">
    <property type="entry name" value="REMODELING AND SPACING FACTOR 1"/>
    <property type="match status" value="1"/>
</dbReference>
<gene>
    <name evidence="7" type="ORF">V9T40_011293</name>
</gene>
<feature type="compositionally biased region" description="Basic and acidic residues" evidence="5">
    <location>
        <begin position="1226"/>
        <end position="1256"/>
    </location>
</feature>
<proteinExistence type="predicted"/>
<feature type="region of interest" description="Disordered" evidence="5">
    <location>
        <begin position="536"/>
        <end position="562"/>
    </location>
</feature>
<feature type="region of interest" description="Disordered" evidence="5">
    <location>
        <begin position="916"/>
        <end position="940"/>
    </location>
</feature>
<feature type="compositionally biased region" description="Low complexity" evidence="5">
    <location>
        <begin position="283"/>
        <end position="294"/>
    </location>
</feature>
<feature type="compositionally biased region" description="Basic and acidic residues" evidence="5">
    <location>
        <begin position="2043"/>
        <end position="2058"/>
    </location>
</feature>
<evidence type="ECO:0000256" key="1">
    <source>
        <dbReference type="ARBA" id="ARBA00022723"/>
    </source>
</evidence>